<dbReference type="InterPro" id="IPR037523">
    <property type="entry name" value="VOC_core"/>
</dbReference>
<dbReference type="InterPro" id="IPR052537">
    <property type="entry name" value="Extradiol_RC_dioxygenase"/>
</dbReference>
<dbReference type="EMBL" id="JAJJVO010000027">
    <property type="protein sequence ID" value="MCC9272966.1"/>
    <property type="molecule type" value="Genomic_DNA"/>
</dbReference>
<sequence>MLKTIGIHHISSVVGHAQRNVDFYASILGLRLVKKTVNFDDKDRYHLYFGNANGSTGLTTTFPFSDGDEGFVGAGQVGVTAYAISSNTFVFWKARLAAFNIPYFEYERFGKKRIGFTDPDGLELELIEGEFDQSHSWSFDQITKEAALIGIQQAVLYSKQPEETLRVLTDILGYERRAEDEEMIRLTVNDDLGGALELNKKQRTPGKMGVGTVHHIAFKIQEEDLEAWREKIKQAGYRPTEIKNRKYFQAIYFREKGGILIELSTVGPGILIDETVEELGETLLIPPHYAEQTEEILAHLMPVEVRKISKMEHYGYRDRYEYELLQRRNEMKKAMKRLKEIEKERPLSQEEAKELADIRTQIKNSK</sequence>
<proteinExistence type="predicted"/>
<organism evidence="3 4">
    <name type="scientific">Enterococcus aquimarinus</name>
    <dbReference type="NCBI Taxonomy" id="328396"/>
    <lineage>
        <taxon>Bacteria</taxon>
        <taxon>Bacillati</taxon>
        <taxon>Bacillota</taxon>
        <taxon>Bacilli</taxon>
        <taxon>Lactobacillales</taxon>
        <taxon>Enterococcaceae</taxon>
        <taxon>Enterococcus</taxon>
    </lineage>
</organism>
<dbReference type="PANTHER" id="PTHR36110:SF2">
    <property type="entry name" value="RING-CLEAVING DIOXYGENASE MHQE-RELATED"/>
    <property type="match status" value="1"/>
</dbReference>
<dbReference type="PANTHER" id="PTHR36110">
    <property type="entry name" value="RING-CLEAVING DIOXYGENASE MHQE-RELATED"/>
    <property type="match status" value="1"/>
</dbReference>
<evidence type="ECO:0000313" key="4">
    <source>
        <dbReference type="Proteomes" id="UP000813384"/>
    </source>
</evidence>
<dbReference type="Pfam" id="PF00903">
    <property type="entry name" value="Glyoxalase"/>
    <property type="match status" value="2"/>
</dbReference>
<feature type="region of interest" description="Disordered" evidence="1">
    <location>
        <begin position="345"/>
        <end position="366"/>
    </location>
</feature>
<reference evidence="3" key="2">
    <citation type="submission" date="2021-11" db="EMBL/GenBank/DDBJ databases">
        <authorList>
            <person name="Gilroy R."/>
        </authorList>
    </citation>
    <scope>NUCLEOTIDE SEQUENCE</scope>
    <source>
        <strain evidence="3">150</strain>
    </source>
</reference>
<gene>
    <name evidence="3" type="ORF">K8V42_01595</name>
</gene>
<evidence type="ECO:0000256" key="1">
    <source>
        <dbReference type="SAM" id="MobiDB-lite"/>
    </source>
</evidence>
<dbReference type="InterPro" id="IPR004360">
    <property type="entry name" value="Glyas_Fos-R_dOase_dom"/>
</dbReference>
<reference evidence="3" key="1">
    <citation type="journal article" date="2021" name="PeerJ">
        <title>Extensive microbial diversity within the chicken gut microbiome revealed by metagenomics and culture.</title>
        <authorList>
            <person name="Gilroy R."/>
            <person name="Ravi A."/>
            <person name="Getino M."/>
            <person name="Pursley I."/>
            <person name="Horton D.L."/>
            <person name="Alikhan N.F."/>
            <person name="Baker D."/>
            <person name="Gharbi K."/>
            <person name="Hall N."/>
            <person name="Watson M."/>
            <person name="Adriaenssens E.M."/>
            <person name="Foster-Nyarko E."/>
            <person name="Jarju S."/>
            <person name="Secka A."/>
            <person name="Antonio M."/>
            <person name="Oren A."/>
            <person name="Chaudhuri R.R."/>
            <person name="La Ragione R."/>
            <person name="Hildebrand F."/>
            <person name="Pallen M.J."/>
        </authorList>
    </citation>
    <scope>NUCLEOTIDE SEQUENCE</scope>
    <source>
        <strain evidence="3">150</strain>
    </source>
</reference>
<dbReference type="Gene3D" id="3.10.180.10">
    <property type="entry name" value="2,3-Dihydroxybiphenyl 1,2-Dioxygenase, domain 1"/>
    <property type="match status" value="2"/>
</dbReference>
<evidence type="ECO:0000313" key="3">
    <source>
        <dbReference type="EMBL" id="MCC9272966.1"/>
    </source>
</evidence>
<evidence type="ECO:0000259" key="2">
    <source>
        <dbReference type="PROSITE" id="PS51819"/>
    </source>
</evidence>
<dbReference type="PROSITE" id="PS51819">
    <property type="entry name" value="VOC"/>
    <property type="match status" value="2"/>
</dbReference>
<comment type="caution">
    <text evidence="3">The sequence shown here is derived from an EMBL/GenBank/DDBJ whole genome shotgun (WGS) entry which is preliminary data.</text>
</comment>
<feature type="domain" description="VOC" evidence="2">
    <location>
        <begin position="6"/>
        <end position="129"/>
    </location>
</feature>
<name>A0A9E3ZTK1_9ENTE</name>
<protein>
    <submittedName>
        <fullName evidence="3">VOC family protein</fullName>
    </submittedName>
</protein>
<feature type="compositionally biased region" description="Basic and acidic residues" evidence="1">
    <location>
        <begin position="345"/>
        <end position="357"/>
    </location>
</feature>
<feature type="domain" description="VOC" evidence="2">
    <location>
        <begin position="150"/>
        <end position="266"/>
    </location>
</feature>
<dbReference type="Proteomes" id="UP000813384">
    <property type="component" value="Unassembled WGS sequence"/>
</dbReference>
<accession>A0A9E3ZTK1</accession>
<dbReference type="AlphaFoldDB" id="A0A9E3ZTK1"/>
<dbReference type="InterPro" id="IPR029068">
    <property type="entry name" value="Glyas_Bleomycin-R_OHBP_Dase"/>
</dbReference>
<dbReference type="SUPFAM" id="SSF54593">
    <property type="entry name" value="Glyoxalase/Bleomycin resistance protein/Dihydroxybiphenyl dioxygenase"/>
    <property type="match status" value="1"/>
</dbReference>